<evidence type="ECO:0000256" key="1">
    <source>
        <dbReference type="SAM" id="MobiDB-lite"/>
    </source>
</evidence>
<dbReference type="EMBL" id="BMRP01000017">
    <property type="protein sequence ID" value="GGU75990.1"/>
    <property type="molecule type" value="Genomic_DNA"/>
</dbReference>
<proteinExistence type="predicted"/>
<dbReference type="Proteomes" id="UP000654471">
    <property type="component" value="Unassembled WGS sequence"/>
</dbReference>
<organism evidence="2 3">
    <name type="scientific">Streptomyces albospinus</name>
    <dbReference type="NCBI Taxonomy" id="285515"/>
    <lineage>
        <taxon>Bacteria</taxon>
        <taxon>Bacillati</taxon>
        <taxon>Actinomycetota</taxon>
        <taxon>Actinomycetes</taxon>
        <taxon>Kitasatosporales</taxon>
        <taxon>Streptomycetaceae</taxon>
        <taxon>Streptomyces</taxon>
    </lineage>
</organism>
<feature type="compositionally biased region" description="Low complexity" evidence="1">
    <location>
        <begin position="87"/>
        <end position="96"/>
    </location>
</feature>
<reference evidence="3" key="1">
    <citation type="journal article" date="2019" name="Int. J. Syst. Evol. Microbiol.">
        <title>The Global Catalogue of Microorganisms (GCM) 10K type strain sequencing project: providing services to taxonomists for standard genome sequencing and annotation.</title>
        <authorList>
            <consortium name="The Broad Institute Genomics Platform"/>
            <consortium name="The Broad Institute Genome Sequencing Center for Infectious Disease"/>
            <person name="Wu L."/>
            <person name="Ma J."/>
        </authorList>
    </citation>
    <scope>NUCLEOTIDE SEQUENCE [LARGE SCALE GENOMIC DNA]</scope>
    <source>
        <strain evidence="3">JCM 3399</strain>
    </source>
</reference>
<gene>
    <name evidence="2" type="ORF">GCM10010211_47440</name>
</gene>
<accession>A0ABQ2VA86</accession>
<keyword evidence="3" id="KW-1185">Reference proteome</keyword>
<evidence type="ECO:0000313" key="2">
    <source>
        <dbReference type="EMBL" id="GGU75990.1"/>
    </source>
</evidence>
<name>A0ABQ2VA86_9ACTN</name>
<comment type="caution">
    <text evidence="2">The sequence shown here is derived from an EMBL/GenBank/DDBJ whole genome shotgun (WGS) entry which is preliminary data.</text>
</comment>
<evidence type="ECO:0008006" key="4">
    <source>
        <dbReference type="Google" id="ProtNLM"/>
    </source>
</evidence>
<protein>
    <recommendedName>
        <fullName evidence="4">Transposase</fullName>
    </recommendedName>
</protein>
<evidence type="ECO:0000313" key="3">
    <source>
        <dbReference type="Proteomes" id="UP000654471"/>
    </source>
</evidence>
<feature type="region of interest" description="Disordered" evidence="1">
    <location>
        <begin position="71"/>
        <end position="102"/>
    </location>
</feature>
<sequence>MRHPLSEPSGLSIDPVAIEVTEMRGSTRRLRRRADAAALVRVINKLTMENVRLRRQLTAPNPVIHVLRDHPRAGLRGPRAGRRARPWRAVPRAASAQTAASH</sequence>